<dbReference type="EMBL" id="NHZQ01000412">
    <property type="protein sequence ID" value="PSK37286.1"/>
    <property type="molecule type" value="Genomic_DNA"/>
</dbReference>
<dbReference type="OrthoDB" id="191139at2759"/>
<gene>
    <name evidence="2" type="ORF">B9Z65_2028</name>
</gene>
<dbReference type="InterPro" id="IPR036291">
    <property type="entry name" value="NAD(P)-bd_dom_sf"/>
</dbReference>
<evidence type="ECO:0000256" key="1">
    <source>
        <dbReference type="ARBA" id="ARBA00023002"/>
    </source>
</evidence>
<evidence type="ECO:0000313" key="3">
    <source>
        <dbReference type="Proteomes" id="UP000243723"/>
    </source>
</evidence>
<keyword evidence="3" id="KW-1185">Reference proteome</keyword>
<dbReference type="Proteomes" id="UP000243723">
    <property type="component" value="Unassembled WGS sequence"/>
</dbReference>
<keyword evidence="1" id="KW-0560">Oxidoreductase</keyword>
<dbReference type="GO" id="GO:0016491">
    <property type="term" value="F:oxidoreductase activity"/>
    <property type="evidence" value="ECO:0007669"/>
    <property type="project" value="UniProtKB-KW"/>
</dbReference>
<organism evidence="2 3">
    <name type="scientific">Elsinoe australis</name>
    <dbReference type="NCBI Taxonomy" id="40998"/>
    <lineage>
        <taxon>Eukaryota</taxon>
        <taxon>Fungi</taxon>
        <taxon>Dikarya</taxon>
        <taxon>Ascomycota</taxon>
        <taxon>Pezizomycotina</taxon>
        <taxon>Dothideomycetes</taxon>
        <taxon>Dothideomycetidae</taxon>
        <taxon>Myriangiales</taxon>
        <taxon>Elsinoaceae</taxon>
        <taxon>Elsinoe</taxon>
    </lineage>
</organism>
<dbReference type="SUPFAM" id="SSF51735">
    <property type="entry name" value="NAD(P)-binding Rossmann-fold domains"/>
    <property type="match status" value="1"/>
</dbReference>
<proteinExistence type="predicted"/>
<evidence type="ECO:0000313" key="2">
    <source>
        <dbReference type="EMBL" id="PSK37286.1"/>
    </source>
</evidence>
<sequence length="342" mass="36673">MASRKDFNELTNGSEVAQAFADRIKGRTIVITGVSPKSIGGTLAINIAQHNPSKLILASRTPANLEAIVQTIRSQNPNSKPVTIILDLSSQSSVRSAASVIASQTPTIDLLINTAAVSPSTKQLSADGIESQLAVTHIGHFLLTSLLLPQLRAAASSTPLGRGATRIINVSSHGHRLSPFRFHDYNFDGKPIPDEEKPPPGLPAKFLPSDNKPYQVFIAYGQSKTANVLHAVELNRRLEGEGIRGWALHPGSIVTDLGREMTPEDWKVIESTAANWVSLDQGTSTILVAAFDPALDGKQEGVYLADCQIATAEKHATDGEAAKKLWELSENLTGLDRDEGKL</sequence>
<dbReference type="Gene3D" id="3.40.50.720">
    <property type="entry name" value="NAD(P)-binding Rossmann-like Domain"/>
    <property type="match status" value="1"/>
</dbReference>
<name>A0A2P7YMT9_9PEZI</name>
<dbReference type="STRING" id="40998.A0A2P7YMT9"/>
<dbReference type="PANTHER" id="PTHR43157">
    <property type="entry name" value="PHOSPHATIDYLINOSITOL-GLYCAN BIOSYNTHESIS CLASS F PROTEIN-RELATED"/>
    <property type="match status" value="1"/>
</dbReference>
<dbReference type="InterPro" id="IPR002347">
    <property type="entry name" value="SDR_fam"/>
</dbReference>
<reference evidence="2 3" key="1">
    <citation type="submission" date="2017-05" db="EMBL/GenBank/DDBJ databases">
        <title>Draft genome sequence of Elsinoe australis.</title>
        <authorList>
            <person name="Cheng Q."/>
        </authorList>
    </citation>
    <scope>NUCLEOTIDE SEQUENCE [LARGE SCALE GENOMIC DNA]</scope>
    <source>
        <strain evidence="2 3">NL1</strain>
    </source>
</reference>
<dbReference type="AlphaFoldDB" id="A0A2P7YMT9"/>
<dbReference type="PANTHER" id="PTHR43157:SF31">
    <property type="entry name" value="PHOSPHATIDYLINOSITOL-GLYCAN BIOSYNTHESIS CLASS F PROTEIN"/>
    <property type="match status" value="1"/>
</dbReference>
<accession>A0A2P7YMT9</accession>
<dbReference type="Pfam" id="PF00106">
    <property type="entry name" value="adh_short"/>
    <property type="match status" value="1"/>
</dbReference>
<comment type="caution">
    <text evidence="2">The sequence shown here is derived from an EMBL/GenBank/DDBJ whole genome shotgun (WGS) entry which is preliminary data.</text>
</comment>
<protein>
    <submittedName>
        <fullName evidence="2">Uncharacterized protein</fullName>
    </submittedName>
</protein>